<dbReference type="InterPro" id="IPR054715">
    <property type="entry name" value="GGR_cat"/>
</dbReference>
<keyword evidence="10" id="KW-1185">Reference proteome</keyword>
<evidence type="ECO:0000313" key="10">
    <source>
        <dbReference type="Proteomes" id="UP001319921"/>
    </source>
</evidence>
<dbReference type="PANTHER" id="PTHR42685:SF18">
    <property type="entry name" value="DIGERANYLGERANYLGLYCEROPHOSPHOLIPID REDUCTASE"/>
    <property type="match status" value="1"/>
</dbReference>
<keyword evidence="3" id="KW-0274">FAD</keyword>
<keyword evidence="5" id="KW-0443">Lipid metabolism</keyword>
<dbReference type="InterPro" id="IPR054906">
    <property type="entry name" value="DGGGPL_red"/>
</dbReference>
<dbReference type="GeneID" id="68866666"/>
<evidence type="ECO:0000313" key="9">
    <source>
        <dbReference type="EMBL" id="BDB98919.1"/>
    </source>
</evidence>
<dbReference type="NCBIfam" id="NF041080">
    <property type="entry name" value="DGGGPL_reductase"/>
    <property type="match status" value="1"/>
</dbReference>
<gene>
    <name evidence="9" type="ORF">SACC_19360</name>
</gene>
<sequence>MKKVEYDVLIIGLGMAGASLAWKLSNTNLRILAIDSKPWNRFGDKPCGDAISKEHFDNLGMPYPEGKELEEKVEGIKLYSPDMKTVWTVKGEGFEIDSPTYIQRLANEANKRGVEILDLTTAMKPIVNNGKVEGAILFNRRTNETIEVRSKITVDATGYSMSFRSKLPFEFPVTETLDDKDADIAYREVLYTKDEIEDYKYLRIFITQKASPGGYWWYFPKGPNKTNVGLGIQGGMGYPSIHEFYNKYVDYYAPDIDKNRLVVKGGALVPTRRPLATIVWDGIAVIGDSAFTVNPVHGGGKGSAMISAFCVAKAITNAFEIEDFSAKGLWSANECYIERYGAKQASLDLFRRFLQKLSDDEINYGMAKRVIREEDLLEASANGDLQLSVAEKAMRVIMALGKPSLLFKLKTVAEYMKRVKELYKNFPTDPSNLIKWKNSVDSVILEFNQVLQK</sequence>
<dbReference type="NCBIfam" id="TIGR02032">
    <property type="entry name" value="GG-red-SF"/>
    <property type="match status" value="1"/>
</dbReference>
<keyword evidence="7" id="KW-1208">Phospholipid metabolism</keyword>
<accession>A0AAQ4CSY8</accession>
<evidence type="ECO:0000256" key="4">
    <source>
        <dbReference type="ARBA" id="ARBA00023002"/>
    </source>
</evidence>
<evidence type="ECO:0000256" key="2">
    <source>
        <dbReference type="ARBA" id="ARBA00022630"/>
    </source>
</evidence>
<keyword evidence="6" id="KW-0594">Phospholipid biosynthesis</keyword>
<evidence type="ECO:0000256" key="1">
    <source>
        <dbReference type="ARBA" id="ARBA00022516"/>
    </source>
</evidence>
<keyword evidence="1" id="KW-0444">Lipid biosynthesis</keyword>
<dbReference type="AlphaFoldDB" id="A0AAQ4CSY8"/>
<name>A0AAQ4CSY8_9CREN</name>
<dbReference type="Proteomes" id="UP001319921">
    <property type="component" value="Chromosome"/>
</dbReference>
<dbReference type="EMBL" id="AP025226">
    <property type="protein sequence ID" value="BDB98919.1"/>
    <property type="molecule type" value="Genomic_DNA"/>
</dbReference>
<evidence type="ECO:0000259" key="8">
    <source>
        <dbReference type="Pfam" id="PF22578"/>
    </source>
</evidence>
<proteinExistence type="predicted"/>
<evidence type="ECO:0000256" key="6">
    <source>
        <dbReference type="ARBA" id="ARBA00023209"/>
    </source>
</evidence>
<dbReference type="FunFam" id="3.50.50.60:FF:000546">
    <property type="entry name" value="Geranylgeranyl hydrogenase, putative"/>
    <property type="match status" value="1"/>
</dbReference>
<dbReference type="KEGG" id="scas:SACC_19360"/>
<dbReference type="InterPro" id="IPR011777">
    <property type="entry name" value="Geranylgeranyl_Rdtase_fam"/>
</dbReference>
<dbReference type="PANTHER" id="PTHR42685">
    <property type="entry name" value="GERANYLGERANYL DIPHOSPHATE REDUCTASE"/>
    <property type="match status" value="1"/>
</dbReference>
<evidence type="ECO:0000256" key="5">
    <source>
        <dbReference type="ARBA" id="ARBA00023098"/>
    </source>
</evidence>
<dbReference type="InterPro" id="IPR050407">
    <property type="entry name" value="Geranylgeranyl_reductase"/>
</dbReference>
<keyword evidence="2" id="KW-0285">Flavoprotein</keyword>
<dbReference type="RefSeq" id="WP_229569281.1">
    <property type="nucleotide sequence ID" value="NZ_AP025226.1"/>
</dbReference>
<dbReference type="PRINTS" id="PR00420">
    <property type="entry name" value="RNGMNOXGNASE"/>
</dbReference>
<reference evidence="9 10" key="1">
    <citation type="journal article" date="2022" name="Microbiol. Resour. Announc.">
        <title>Complete Genome Sequence of the Hyperthermophilic and Acidophilic Archaeon Saccharolobus caldissimus Strain HS-3T.</title>
        <authorList>
            <person name="Sakai H.D."/>
            <person name="Kurosawa N."/>
        </authorList>
    </citation>
    <scope>NUCLEOTIDE SEQUENCE [LARGE SCALE GENOMIC DNA]</scope>
    <source>
        <strain evidence="9 10">JCM32116</strain>
    </source>
</reference>
<protein>
    <submittedName>
        <fullName evidence="9">Geranylgeranyl hydrogenase</fullName>
    </submittedName>
</protein>
<dbReference type="InterPro" id="IPR036188">
    <property type="entry name" value="FAD/NAD-bd_sf"/>
</dbReference>
<keyword evidence="4" id="KW-0560">Oxidoreductase</keyword>
<organism evidence="9 10">
    <name type="scientific">Saccharolobus caldissimus</name>
    <dbReference type="NCBI Taxonomy" id="1702097"/>
    <lineage>
        <taxon>Archaea</taxon>
        <taxon>Thermoproteota</taxon>
        <taxon>Thermoprotei</taxon>
        <taxon>Sulfolobales</taxon>
        <taxon>Sulfolobaceae</taxon>
        <taxon>Saccharolobus</taxon>
    </lineage>
</organism>
<evidence type="ECO:0000256" key="3">
    <source>
        <dbReference type="ARBA" id="ARBA00022827"/>
    </source>
</evidence>
<dbReference type="Gene3D" id="3.50.50.60">
    <property type="entry name" value="FAD/NAD(P)-binding domain"/>
    <property type="match status" value="1"/>
</dbReference>
<feature type="domain" description="Digeranylgeranylglycerophospholipid reductase catalytic" evidence="8">
    <location>
        <begin position="181"/>
        <end position="269"/>
    </location>
</feature>
<dbReference type="SUPFAM" id="SSF51905">
    <property type="entry name" value="FAD/NAD(P)-binding domain"/>
    <property type="match status" value="1"/>
</dbReference>
<evidence type="ECO:0000256" key="7">
    <source>
        <dbReference type="ARBA" id="ARBA00023264"/>
    </source>
</evidence>
<dbReference type="Pfam" id="PF22578">
    <property type="entry name" value="GGR_cat"/>
    <property type="match status" value="1"/>
</dbReference>
<dbReference type="GO" id="GO:0008654">
    <property type="term" value="P:phospholipid biosynthetic process"/>
    <property type="evidence" value="ECO:0007669"/>
    <property type="project" value="UniProtKB-KW"/>
</dbReference>
<dbReference type="GO" id="GO:0016628">
    <property type="term" value="F:oxidoreductase activity, acting on the CH-CH group of donors, NAD or NADP as acceptor"/>
    <property type="evidence" value="ECO:0007669"/>
    <property type="project" value="InterPro"/>
</dbReference>